<evidence type="ECO:0000313" key="2">
    <source>
        <dbReference type="EMBL" id="MBB5893376.1"/>
    </source>
</evidence>
<organism evidence="2 3">
    <name type="scientific">Kutzneria kofuensis</name>
    <dbReference type="NCBI Taxonomy" id="103725"/>
    <lineage>
        <taxon>Bacteria</taxon>
        <taxon>Bacillati</taxon>
        <taxon>Actinomycetota</taxon>
        <taxon>Actinomycetes</taxon>
        <taxon>Pseudonocardiales</taxon>
        <taxon>Pseudonocardiaceae</taxon>
        <taxon>Kutzneria</taxon>
    </lineage>
</organism>
<feature type="region of interest" description="Disordered" evidence="1">
    <location>
        <begin position="1"/>
        <end position="22"/>
    </location>
</feature>
<proteinExistence type="predicted"/>
<comment type="caution">
    <text evidence="2">The sequence shown here is derived from an EMBL/GenBank/DDBJ whole genome shotgun (WGS) entry which is preliminary data.</text>
</comment>
<gene>
    <name evidence="2" type="ORF">BJ998_004572</name>
</gene>
<evidence type="ECO:0000313" key="3">
    <source>
        <dbReference type="Proteomes" id="UP000585638"/>
    </source>
</evidence>
<name>A0A7W9NIJ5_9PSEU</name>
<dbReference type="RefSeq" id="WP_184864638.1">
    <property type="nucleotide sequence ID" value="NZ_BAAAWY010000018.1"/>
</dbReference>
<evidence type="ECO:0000256" key="1">
    <source>
        <dbReference type="SAM" id="MobiDB-lite"/>
    </source>
</evidence>
<dbReference type="AlphaFoldDB" id="A0A7W9NIJ5"/>
<protein>
    <submittedName>
        <fullName evidence="2">Uncharacterized protein</fullName>
    </submittedName>
</protein>
<keyword evidence="3" id="KW-1185">Reference proteome</keyword>
<sequence length="58" mass="6949">MSDDQWETAAWESQRDPWFTEPEWPVRQPSLPAWSAREFGQQAVIPLPRRSPEWLDRP</sequence>
<accession>A0A7W9NIJ5</accession>
<dbReference type="Proteomes" id="UP000585638">
    <property type="component" value="Unassembled WGS sequence"/>
</dbReference>
<reference evidence="2 3" key="1">
    <citation type="submission" date="2020-08" db="EMBL/GenBank/DDBJ databases">
        <title>Sequencing the genomes of 1000 actinobacteria strains.</title>
        <authorList>
            <person name="Klenk H.-P."/>
        </authorList>
    </citation>
    <scope>NUCLEOTIDE SEQUENCE [LARGE SCALE GENOMIC DNA]</scope>
    <source>
        <strain evidence="2 3">DSM 43851</strain>
    </source>
</reference>
<dbReference type="EMBL" id="JACHIR010000001">
    <property type="protein sequence ID" value="MBB5893376.1"/>
    <property type="molecule type" value="Genomic_DNA"/>
</dbReference>